<dbReference type="Proteomes" id="UP000235547">
    <property type="component" value="Unassembled WGS sequence"/>
</dbReference>
<evidence type="ECO:0000313" key="2">
    <source>
        <dbReference type="Proteomes" id="UP000235547"/>
    </source>
</evidence>
<gene>
    <name evidence="1" type="ORF">C1H70_15230</name>
</gene>
<protein>
    <recommendedName>
        <fullName evidence="3">Acyltransferase</fullName>
    </recommendedName>
</protein>
<dbReference type="PANTHER" id="PTHR23416:SF78">
    <property type="entry name" value="LIPOPOLYSACCHARIDE BIOSYNTHESIS O-ACETYL TRANSFERASE WBBJ-RELATED"/>
    <property type="match status" value="1"/>
</dbReference>
<comment type="caution">
    <text evidence="1">The sequence shown here is derived from an EMBL/GenBank/DDBJ whole genome shotgun (WGS) entry which is preliminary data.</text>
</comment>
<dbReference type="OrthoDB" id="9815592at2"/>
<dbReference type="PANTHER" id="PTHR23416">
    <property type="entry name" value="SIALIC ACID SYNTHASE-RELATED"/>
    <property type="match status" value="1"/>
</dbReference>
<dbReference type="InterPro" id="IPR011004">
    <property type="entry name" value="Trimer_LpxA-like_sf"/>
</dbReference>
<dbReference type="EMBL" id="PNRG01000033">
    <property type="protein sequence ID" value="PMR78127.1"/>
    <property type="molecule type" value="Genomic_DNA"/>
</dbReference>
<name>A0A2N7UCF8_9GAMM</name>
<dbReference type="SUPFAM" id="SSF51161">
    <property type="entry name" value="Trimeric LpxA-like enzymes"/>
    <property type="match status" value="1"/>
</dbReference>
<accession>A0A2N7UCF8</accession>
<dbReference type="InterPro" id="IPR051159">
    <property type="entry name" value="Hexapeptide_acetyltransf"/>
</dbReference>
<organism evidence="1 2">
    <name type="scientific">Halomonas urumqiensis</name>
    <dbReference type="NCBI Taxonomy" id="1684789"/>
    <lineage>
        <taxon>Bacteria</taxon>
        <taxon>Pseudomonadati</taxon>
        <taxon>Pseudomonadota</taxon>
        <taxon>Gammaproteobacteria</taxon>
        <taxon>Oceanospirillales</taxon>
        <taxon>Halomonadaceae</taxon>
        <taxon>Halomonas</taxon>
    </lineage>
</organism>
<proteinExistence type="predicted"/>
<evidence type="ECO:0000313" key="1">
    <source>
        <dbReference type="EMBL" id="PMR78127.1"/>
    </source>
</evidence>
<dbReference type="RefSeq" id="WP_102589192.1">
    <property type="nucleotide sequence ID" value="NZ_BNAE01000001.1"/>
</dbReference>
<sequence>MSHKKIDGLTISDIGNNKINISEGTLFKNSEIYIDGENNTIIIEECKLVQGLRVNFKGNGKVFFLRRSRKKIKNLKLVSHRQNNQYCEIKEEFGCGGLEVQMNDGEESLLIGEDCLFSWGIKIRTSDGHSVIDLESGRATNTPQDIVIGNHVWVGEDAKLLKGASIPDDCIVASFSVVTKPFYEKNNIIAGFPASVVKKNVSWHREMPRIFNERNFD</sequence>
<dbReference type="InterPro" id="IPR001451">
    <property type="entry name" value="Hexapep"/>
</dbReference>
<dbReference type="Gene3D" id="2.160.10.10">
    <property type="entry name" value="Hexapeptide repeat proteins"/>
    <property type="match status" value="1"/>
</dbReference>
<dbReference type="AlphaFoldDB" id="A0A2N7UCF8"/>
<reference evidence="1 2" key="1">
    <citation type="submission" date="2018-01" db="EMBL/GenBank/DDBJ databases">
        <title>Halomonas endophytica sp. nov., isolated from storage liquid in the stems of Populus euphratica.</title>
        <authorList>
            <person name="Chen C."/>
        </authorList>
    </citation>
    <scope>NUCLEOTIDE SEQUENCE [LARGE SCALE GENOMIC DNA]</scope>
    <source>
        <strain evidence="1 2">BZ-SZ-XJ27</strain>
    </source>
</reference>
<dbReference type="Pfam" id="PF00132">
    <property type="entry name" value="Hexapep"/>
    <property type="match status" value="1"/>
</dbReference>
<keyword evidence="2" id="KW-1185">Reference proteome</keyword>
<evidence type="ECO:0008006" key="3">
    <source>
        <dbReference type="Google" id="ProtNLM"/>
    </source>
</evidence>